<protein>
    <submittedName>
        <fullName evidence="3">SUMF1/EgtB/PvdO family nonheme iron enzyme</fullName>
    </submittedName>
</protein>
<dbReference type="Gene3D" id="3.90.1580.10">
    <property type="entry name" value="paralog of FGE (formylglycine-generating enzyme)"/>
    <property type="match status" value="1"/>
</dbReference>
<dbReference type="SUPFAM" id="SSF56436">
    <property type="entry name" value="C-type lectin-like"/>
    <property type="match status" value="1"/>
</dbReference>
<evidence type="ECO:0000259" key="2">
    <source>
        <dbReference type="Pfam" id="PF03781"/>
    </source>
</evidence>
<evidence type="ECO:0000313" key="4">
    <source>
        <dbReference type="Proteomes" id="UP001596263"/>
    </source>
</evidence>
<sequence length="1050" mass="115625">MEISEPNLLGEIITFLMPHFRTEEERDAVLLPVVGAWNGRTSITYGGSAGSFTARLVDVLPAELLTAVLRKVPTGAEKEEQVESLCRRILAAAGVPALKDPLTLLQRTTSPARPDDGQSPVLFRPLGPRSASGQAAEAHPVNSFRGNLTRQQPLLLVTDFAADVPEVLSALSADDRNPVWLGGQKLLHPAGAPHPGSESLSKLPPSLLLIDCSAVQPEHLLTPESEPTTEPTPTALVEAILDWAAGRRHRVVLALPRFALARLDLETLRRRPLHMIESADLFSARYRFRPEACEQKLRRKLPFRKVLFPLLSANSAALPRVAERLVRELRIRPGLEDRALDAPEWITIALDIAAGFMKEGFHEIAYRLEGYCRTVSGQRGLVPLAADVLPNPTGVRDDEQIFGFLDSTADIPAAVRRGVLTASAGSGKTTSLLSVEHSWYVPRLDEPGAVTPSLPLYVSLDGDAPAGLAGQLTAHLRRNLPDGFDYGGERFTLPCHALLRKVGSLTTLRCLFSSPPYLLLDDVDGLSTAGLSRLCSDLHVLYEDDLAVGMLLACRDDRTVLPAALRRLKLRELSERQIRTLLSERDESALLGLLIVDGTCLSQRHMRNPRLLALLRELRLTRPELADANLRRILELYVSRQSERIVGRREQAILDDVLPRTALEFKTTGVRRRTTDDPGEQAAIAAARQAGLLKQCDAPGVLEFPFDQVRDYFAARALAEAIRTGGVEDTLHRYVGDPDDWQDVLRIAVTLLPPKGADRLLHWVEQRTSRAQAQEYAEELRRTSGRRQPLAAVASVSRNFVGVPRSGFLEAFRIGKYPVTNAEFAGFVRADGYETDRWWGAAGWEWRRKHEIRFPRYWLHGRLNLPDQPVTGVNLFEADAYCAWLSERHSGHFRLPSAAEWDSAAYGANPVHEAVLKAARRNGNGAGPADDGYEEGLVSAVKKYMDGYSAVSSGSGAPPSVGSFQPNRLGIHDLFGSVWQWCDSSLSVDDAEDQQVRHLPRGVRLGPGEAFVVKGGAATPAHDPVWSLIGGWFDPFVRFHQLGFRVRGTA</sequence>
<proteinExistence type="predicted"/>
<evidence type="ECO:0000313" key="3">
    <source>
        <dbReference type="EMBL" id="MFC5219892.1"/>
    </source>
</evidence>
<gene>
    <name evidence="3" type="ORF">ACFPQ9_39370</name>
</gene>
<dbReference type="InterPro" id="IPR016187">
    <property type="entry name" value="CTDL_fold"/>
</dbReference>
<accession>A0ABW0CXP8</accession>
<dbReference type="Pfam" id="PF03781">
    <property type="entry name" value="FGE-sulfatase"/>
    <property type="match status" value="1"/>
</dbReference>
<dbReference type="InterPro" id="IPR051043">
    <property type="entry name" value="Sulfatase_Mod_Factor_Kinase"/>
</dbReference>
<dbReference type="EMBL" id="JBHSKM010000044">
    <property type="protein sequence ID" value="MFC5219892.1"/>
    <property type="molecule type" value="Genomic_DNA"/>
</dbReference>
<reference evidence="4" key="1">
    <citation type="journal article" date="2019" name="Int. J. Syst. Evol. Microbiol.">
        <title>The Global Catalogue of Microorganisms (GCM) 10K type strain sequencing project: providing services to taxonomists for standard genome sequencing and annotation.</title>
        <authorList>
            <consortium name="The Broad Institute Genomics Platform"/>
            <consortium name="The Broad Institute Genome Sequencing Center for Infectious Disease"/>
            <person name="Wu L."/>
            <person name="Ma J."/>
        </authorList>
    </citation>
    <scope>NUCLEOTIDE SEQUENCE [LARGE SCALE GENOMIC DNA]</scope>
    <source>
        <strain evidence="4">KCTC 42586</strain>
    </source>
</reference>
<dbReference type="PANTHER" id="PTHR23150">
    <property type="entry name" value="SULFATASE MODIFYING FACTOR 1, 2"/>
    <property type="match status" value="1"/>
</dbReference>
<dbReference type="Proteomes" id="UP001596263">
    <property type="component" value="Unassembled WGS sequence"/>
</dbReference>
<feature type="region of interest" description="Disordered" evidence="1">
    <location>
        <begin position="107"/>
        <end position="138"/>
    </location>
</feature>
<organism evidence="3 4">
    <name type="scientific">Streptomyces coerulescens</name>
    <dbReference type="NCBI Taxonomy" id="29304"/>
    <lineage>
        <taxon>Bacteria</taxon>
        <taxon>Bacillati</taxon>
        <taxon>Actinomycetota</taxon>
        <taxon>Actinomycetes</taxon>
        <taxon>Kitasatosporales</taxon>
        <taxon>Streptomycetaceae</taxon>
        <taxon>Streptomyces</taxon>
    </lineage>
</organism>
<feature type="domain" description="Sulfatase-modifying factor enzyme-like" evidence="2">
    <location>
        <begin position="809"/>
        <end position="1046"/>
    </location>
</feature>
<dbReference type="RefSeq" id="WP_380864184.1">
    <property type="nucleotide sequence ID" value="NZ_JBHSKM010000044.1"/>
</dbReference>
<comment type="caution">
    <text evidence="3">The sequence shown here is derived from an EMBL/GenBank/DDBJ whole genome shotgun (WGS) entry which is preliminary data.</text>
</comment>
<dbReference type="InterPro" id="IPR042095">
    <property type="entry name" value="SUMF_sf"/>
</dbReference>
<name>A0ABW0CXP8_STRCD</name>
<keyword evidence="4" id="KW-1185">Reference proteome</keyword>
<dbReference type="InterPro" id="IPR005532">
    <property type="entry name" value="SUMF_dom"/>
</dbReference>
<dbReference type="PANTHER" id="PTHR23150:SF19">
    <property type="entry name" value="FORMYLGLYCINE-GENERATING ENZYME"/>
    <property type="match status" value="1"/>
</dbReference>
<evidence type="ECO:0000256" key="1">
    <source>
        <dbReference type="SAM" id="MobiDB-lite"/>
    </source>
</evidence>